<dbReference type="PANTHER" id="PTHR31350">
    <property type="entry name" value="SI:DKEY-261L7.2"/>
    <property type="match status" value="1"/>
</dbReference>
<evidence type="ECO:0000259" key="2">
    <source>
        <dbReference type="Pfam" id="PF13369"/>
    </source>
</evidence>
<dbReference type="EMBL" id="CP116967">
    <property type="protein sequence ID" value="WNM59178.1"/>
    <property type="molecule type" value="Genomic_DNA"/>
</dbReference>
<proteinExistence type="inferred from homology"/>
<gene>
    <name evidence="3" type="ORF">PP769_05280</name>
</gene>
<sequence>MHSPSETKIQALLRLLSDPNEQVAKTIQHEFVRMGPSALPFLEKAGTDDTTLESRVAFVKNEILFEQLKEEFSTFVTHCSRKMDWEQGAFLIAKMAYPNVDILHYQQCLDQLTEEFRKKWYSEGSAPGKVARLLSAFLFKDKGFSGNRIHYHDPDNSYLHRVIESRQGIPISLSAIYVFVGNRLNLPLCGVGMPGHFLVKIEGEPIPQFVDCFNGGALLREQDCEQFITASGLDYSPEFLEKSPTRLILARMLRNLLSIYEREEQNPMTKRVETLLQILQESSADQDPFP</sequence>
<dbReference type="AlphaFoldDB" id="A0AA96GHW7"/>
<dbReference type="KEGG" id="nall:PP769_05280"/>
<evidence type="ECO:0000313" key="3">
    <source>
        <dbReference type="EMBL" id="WNM59178.1"/>
    </source>
</evidence>
<reference evidence="3 4" key="1">
    <citation type="submission" date="2023-01" db="EMBL/GenBank/DDBJ databases">
        <title>Cultivation and genomic characterization of new, ubiquitous marine nitrite-oxidizing bacteria from the Nitrospirales.</title>
        <authorList>
            <person name="Mueller A.J."/>
            <person name="Daebeler A."/>
            <person name="Herbold C.W."/>
            <person name="Kirkegaard R.H."/>
            <person name="Daims H."/>
        </authorList>
    </citation>
    <scope>NUCLEOTIDE SEQUENCE [LARGE SCALE GENOMIC DNA]</scope>
    <source>
        <strain evidence="3 4">VA</strain>
    </source>
</reference>
<name>A0AA96GHW7_9BACT</name>
<dbReference type="PANTHER" id="PTHR31350:SF21">
    <property type="entry name" value="F-BOX ONLY PROTEIN 21"/>
    <property type="match status" value="1"/>
</dbReference>
<feature type="domain" description="Protein SirB1 N-terminal" evidence="2">
    <location>
        <begin position="104"/>
        <end position="254"/>
    </location>
</feature>
<organism evidence="3 4">
    <name type="scientific">Candidatus Nitrospira allomarina</name>
    <dbReference type="NCBI Taxonomy" id="3020900"/>
    <lineage>
        <taxon>Bacteria</taxon>
        <taxon>Pseudomonadati</taxon>
        <taxon>Nitrospirota</taxon>
        <taxon>Nitrospiria</taxon>
        <taxon>Nitrospirales</taxon>
        <taxon>Nitrospiraceae</taxon>
        <taxon>Nitrospira</taxon>
    </lineage>
</organism>
<dbReference type="InterPro" id="IPR032698">
    <property type="entry name" value="SirB1_N"/>
</dbReference>
<keyword evidence="4" id="KW-1185">Reference proteome</keyword>
<dbReference type="Proteomes" id="UP001302719">
    <property type="component" value="Chromosome"/>
</dbReference>
<evidence type="ECO:0000256" key="1">
    <source>
        <dbReference type="ARBA" id="ARBA00007100"/>
    </source>
</evidence>
<accession>A0AA96GHW7</accession>
<protein>
    <submittedName>
        <fullName evidence="3">Transglutaminase-like domain-containing protein</fullName>
    </submittedName>
</protein>
<evidence type="ECO:0000313" key="4">
    <source>
        <dbReference type="Proteomes" id="UP001302719"/>
    </source>
</evidence>
<comment type="similarity">
    <text evidence="1">Belongs to the UPF0162 family.</text>
</comment>
<dbReference type="Pfam" id="PF13369">
    <property type="entry name" value="Transglut_core2"/>
    <property type="match status" value="1"/>
</dbReference>
<dbReference type="RefSeq" id="WP_312645873.1">
    <property type="nucleotide sequence ID" value="NZ_CP116967.1"/>
</dbReference>